<proteinExistence type="predicted"/>
<name>A0A2T4BU14_TRILO</name>
<feature type="region of interest" description="Disordered" evidence="1">
    <location>
        <begin position="70"/>
        <end position="89"/>
    </location>
</feature>
<sequence>MSSPQPQVVEQQMTAEAPARISSDQPRPVEPMSMDTTASMRGGEGEKGQSLTLLCVLHRPSAAASALVWPASSAASAPRTAANASSAKR</sequence>
<dbReference type="EMBL" id="KZ679140">
    <property type="protein sequence ID" value="PTB72794.1"/>
    <property type="molecule type" value="Genomic_DNA"/>
</dbReference>
<keyword evidence="3" id="KW-1185">Reference proteome</keyword>
<evidence type="ECO:0000313" key="2">
    <source>
        <dbReference type="EMBL" id="PTB72794.1"/>
    </source>
</evidence>
<dbReference type="Proteomes" id="UP000240760">
    <property type="component" value="Unassembled WGS sequence"/>
</dbReference>
<feature type="compositionally biased region" description="Polar residues" evidence="1">
    <location>
        <begin position="1"/>
        <end position="14"/>
    </location>
</feature>
<accession>A0A2T4BU14</accession>
<dbReference type="AlphaFoldDB" id="A0A2T4BU14"/>
<dbReference type="OrthoDB" id="4900042at2759"/>
<organism evidence="2 3">
    <name type="scientific">Trichoderma longibrachiatum ATCC 18648</name>
    <dbReference type="NCBI Taxonomy" id="983965"/>
    <lineage>
        <taxon>Eukaryota</taxon>
        <taxon>Fungi</taxon>
        <taxon>Dikarya</taxon>
        <taxon>Ascomycota</taxon>
        <taxon>Pezizomycotina</taxon>
        <taxon>Sordariomycetes</taxon>
        <taxon>Hypocreomycetidae</taxon>
        <taxon>Hypocreales</taxon>
        <taxon>Hypocreaceae</taxon>
        <taxon>Trichoderma</taxon>
    </lineage>
</organism>
<evidence type="ECO:0000313" key="3">
    <source>
        <dbReference type="Proteomes" id="UP000240760"/>
    </source>
</evidence>
<protein>
    <submittedName>
        <fullName evidence="2">Uncharacterized protein</fullName>
    </submittedName>
</protein>
<gene>
    <name evidence="2" type="ORF">M440DRAFT_1083912</name>
</gene>
<feature type="region of interest" description="Disordered" evidence="1">
    <location>
        <begin position="1"/>
        <end position="46"/>
    </location>
</feature>
<reference evidence="2 3" key="1">
    <citation type="submission" date="2016-07" db="EMBL/GenBank/DDBJ databases">
        <title>Multiple horizontal gene transfer events from other fungi enriched the ability of initially mycotrophic Trichoderma (Ascomycota) to feed on dead plant biomass.</title>
        <authorList>
            <consortium name="DOE Joint Genome Institute"/>
            <person name="Aerts A."/>
            <person name="Atanasova L."/>
            <person name="Chenthamara K."/>
            <person name="Zhang J."/>
            <person name="Grujic M."/>
            <person name="Henrissat B."/>
            <person name="Kuo A."/>
            <person name="Salamov A."/>
            <person name="Lipzen A."/>
            <person name="Labutti K."/>
            <person name="Barry K."/>
            <person name="Miao Y."/>
            <person name="Rahimi M.J."/>
            <person name="Shen Q."/>
            <person name="Grigoriev I.V."/>
            <person name="Kubicek C.P."/>
            <person name="Druzhinina I.S."/>
        </authorList>
    </citation>
    <scope>NUCLEOTIDE SEQUENCE [LARGE SCALE GENOMIC DNA]</scope>
    <source>
        <strain evidence="2 3">ATCC 18648</strain>
    </source>
</reference>
<evidence type="ECO:0000256" key="1">
    <source>
        <dbReference type="SAM" id="MobiDB-lite"/>
    </source>
</evidence>